<keyword evidence="3 5" id="KW-0804">Transcription</keyword>
<dbReference type="EMBL" id="KC508613">
    <property type="protein sequence ID" value="AGW27562.1"/>
    <property type="molecule type" value="Genomic_DNA"/>
</dbReference>
<sequence>MNHSKMPTREEIFQRLSSVRTQELLNLLSDEAIFQLASRYFESTSDAEVLAPVDTSAASVAPEQAKNTPSDRAKRPLNAFMAFRSYYLKLFPDFQQKTASGFLTTLWNKDPFRSKWALVAKVYSFVRDEIGKDKVSLAYFLSLACPTMRIIDTSSYLAALGWILREDEGGSHKLVQDESTAILEPSSSQSQDFPSTEIELLSTLIRVGYFPDQGVDLMERMGANQNGIMATRGTRYTLPVSYTKEKIDFINTIRTDPVQATKELLGDCYDEEVVHFLGVKSHNVEDVDSITHLTMQREYQDPRLFYNYSVSHSGFGIPGIDDPVMRFDNLPENESYDIDSPFDLDEILGLTQSEGERTAHLGPSPVRNPLEDFHYTF</sequence>
<evidence type="ECO:0000256" key="4">
    <source>
        <dbReference type="ARBA" id="ARBA00023242"/>
    </source>
</evidence>
<protein>
    <submittedName>
        <fullName evidence="7">MAT1-1-1</fullName>
    </submittedName>
</protein>
<evidence type="ECO:0000256" key="1">
    <source>
        <dbReference type="ARBA" id="ARBA00023015"/>
    </source>
</evidence>
<gene>
    <name evidence="7" type="primary">MAT1-1-1</name>
</gene>
<accession>U3N6X4</accession>
<evidence type="ECO:0000259" key="6">
    <source>
        <dbReference type="PROSITE" id="PS51325"/>
    </source>
</evidence>
<evidence type="ECO:0000256" key="5">
    <source>
        <dbReference type="RuleBase" id="RU003516"/>
    </source>
</evidence>
<dbReference type="Pfam" id="PF04769">
    <property type="entry name" value="MATalpha_HMGbox"/>
    <property type="match status" value="1"/>
</dbReference>
<proteinExistence type="inferred from homology"/>
<keyword evidence="4 5" id="KW-0539">Nucleus</keyword>
<dbReference type="PROSITE" id="PS51325">
    <property type="entry name" value="ALPHA_BOX"/>
    <property type="match status" value="1"/>
</dbReference>
<dbReference type="InterPro" id="IPR006856">
    <property type="entry name" value="MATalpha_HMGbox"/>
</dbReference>
<evidence type="ECO:0000313" key="7">
    <source>
        <dbReference type="EMBL" id="AGW27562.1"/>
    </source>
</evidence>
<evidence type="ECO:0000256" key="3">
    <source>
        <dbReference type="ARBA" id="ARBA00023163"/>
    </source>
</evidence>
<evidence type="ECO:0000256" key="2">
    <source>
        <dbReference type="ARBA" id="ARBA00023125"/>
    </source>
</evidence>
<dbReference type="GO" id="GO:0045895">
    <property type="term" value="P:positive regulation of mating-type specific transcription, DNA-templated"/>
    <property type="evidence" value="ECO:0007669"/>
    <property type="project" value="InterPro"/>
</dbReference>
<reference evidence="7" key="1">
    <citation type="journal article" date="2013" name="Fungal Biol.">
        <title>Isolation of the MAT1-1 mating type idiomorph and evidence for selfing in the Chinese medicinal fungus Ophiocordyceps sinensis.</title>
        <authorList>
            <person name="Bushley K.E."/>
            <person name="Li Y."/>
            <person name="Wang W.J."/>
            <person name="Wang X.L."/>
            <person name="Jiao L."/>
            <person name="Spatafora J.W."/>
            <person name="Yao Y.J."/>
        </authorList>
    </citation>
    <scope>NUCLEOTIDE SEQUENCE</scope>
    <source>
        <strain evidence="7">CBS 527</strain>
    </source>
</reference>
<dbReference type="GO" id="GO:0008301">
    <property type="term" value="F:DNA binding, bending"/>
    <property type="evidence" value="ECO:0007669"/>
    <property type="project" value="InterPro"/>
</dbReference>
<organism evidence="7">
    <name type="scientific">Tolypocladium inflatum</name>
    <name type="common">Cyclosporin fungus</name>
    <name type="synonym">Tolypocladium niveum</name>
    <dbReference type="NCBI Taxonomy" id="29910"/>
    <lineage>
        <taxon>Eukaryota</taxon>
        <taxon>Fungi</taxon>
        <taxon>Dikarya</taxon>
        <taxon>Ascomycota</taxon>
        <taxon>Pezizomycotina</taxon>
        <taxon>Sordariomycetes</taxon>
        <taxon>Hypocreomycetidae</taxon>
        <taxon>Hypocreales</taxon>
        <taxon>Ophiocordycipitaceae</taxon>
        <taxon>Tolypocladium</taxon>
    </lineage>
</organism>
<dbReference type="AlphaFoldDB" id="U3N6X4"/>
<keyword evidence="1 5" id="KW-0805">Transcription regulation</keyword>
<keyword evidence="2 5" id="KW-0238">DNA-binding</keyword>
<comment type="similarity">
    <text evidence="5">Belongs to the MATALPHA1 family.</text>
</comment>
<dbReference type="GO" id="GO:0005634">
    <property type="term" value="C:nucleus"/>
    <property type="evidence" value="ECO:0007669"/>
    <property type="project" value="UniProtKB-SubCell"/>
</dbReference>
<feature type="domain" description="Alpha box" evidence="6">
    <location>
        <begin position="72"/>
        <end position="127"/>
    </location>
</feature>
<name>U3N6X4_TOLIN</name>
<comment type="subcellular location">
    <subcellularLocation>
        <location evidence="5">Nucleus</location>
    </subcellularLocation>
</comment>